<evidence type="ECO:0000313" key="3">
    <source>
        <dbReference type="Proteomes" id="UP001189429"/>
    </source>
</evidence>
<comment type="caution">
    <text evidence="2">The sequence shown here is derived from an EMBL/GenBank/DDBJ whole genome shotgun (WGS) entry which is preliminary data.</text>
</comment>
<feature type="region of interest" description="Disordered" evidence="1">
    <location>
        <begin position="377"/>
        <end position="507"/>
    </location>
</feature>
<sequence>MWSQQPPDPRQQLAEVLAGLRAAHTELGDTREEQPKRELERSLEAAAGASHTAGVTRRLAAGLDKLAEAQRAAGGLLAEAFADYALSKDLDEDLRGVAELFVAWREVGEAQVSLAGQLGGLCRSLREQAAHCESEAALRGREARRLLDELADVRAPQGGGLLRWMFGRSLTLEEEEAERGRRETQTVAISTCLEQIAENMDAIREHCRPRGNQGCSACSLFFSIAEKMDENMGAIQVTLLLSMRWHQQVILDLFCIMGIHIQEASAHTVLELRQFGPRPFAPNAVIVVPIGASVCSEALVGSFWLKRSHGRASLLSLRDRGMALPRGALAAPVDLAALVAAAVRGAVDVGAPRRAVAAVARSAASAAAFAARPIPREPAAAGGGVRPDVPADAAPRASSEALRERRRRRRQRRAGQRALERGEAAAMADAVVADGPPPAAVPATAGGPNTDNDGGDDVEFDDAWADEAAPRRRRPRRRRALPEAAAPGEAAAAAAGAGLGPPAEEAAASPGLPLVALGAAAGALEAVRAALPVCELAALDSSFEACQGVRAAADDALLRARPPPSEAMRAEVQRMLDLVLPRPAPPYPSAAGLGLAAAALALGGLAGLAGGGGPRPRGFCELLGVGLQPVPSVRAQCSDLARAAAPSCGACAPRHTCPAIPACVCAGAGGQVFEPFCGGLLLAYAAAALVTGSVCGLLGASHYVITSDGDRYDETAVPDVDVAGTTMLSGQGERPPGLWVYGFRALPTAADVWAGIAEASALYGLPRPPSPASMPVAIGNAAGSPSAWRTKWMTEWRMLEDDPVTWERALLRRILELAACYDQVNVGELARLEMTARRLQLLEEKVVELAFHPKGNDNNDKDTCHVPDDGAGNHQFLNAQESEATTWIADELKSEAAVAKGRRKGFTGLELLSLAMAFDHSGRQRNIFPPLGLQSTESGLVKGEKVAPEAHGNLARFGWFLSAEQRKTLQDIRKKVHRPARKATDAPADDPARKASKRDARTMAVAMFA</sequence>
<gene>
    <name evidence="2" type="ORF">PCOR1329_LOCUS61502</name>
</gene>
<feature type="compositionally biased region" description="Acidic residues" evidence="1">
    <location>
        <begin position="453"/>
        <end position="465"/>
    </location>
</feature>
<feature type="compositionally biased region" description="Low complexity" evidence="1">
    <location>
        <begin position="441"/>
        <end position="452"/>
    </location>
</feature>
<accession>A0ABN9VZ52</accession>
<feature type="compositionally biased region" description="Basic and acidic residues" evidence="1">
    <location>
        <begin position="990"/>
        <end position="1000"/>
    </location>
</feature>
<evidence type="ECO:0000256" key="1">
    <source>
        <dbReference type="SAM" id="MobiDB-lite"/>
    </source>
</evidence>
<feature type="region of interest" description="Disordered" evidence="1">
    <location>
        <begin position="972"/>
        <end position="1000"/>
    </location>
</feature>
<feature type="compositionally biased region" description="Basic residues" evidence="1">
    <location>
        <begin position="404"/>
        <end position="415"/>
    </location>
</feature>
<reference evidence="2" key="1">
    <citation type="submission" date="2023-10" db="EMBL/GenBank/DDBJ databases">
        <authorList>
            <person name="Chen Y."/>
            <person name="Shah S."/>
            <person name="Dougan E. K."/>
            <person name="Thang M."/>
            <person name="Chan C."/>
        </authorList>
    </citation>
    <scope>NUCLEOTIDE SEQUENCE [LARGE SCALE GENOMIC DNA]</scope>
</reference>
<evidence type="ECO:0000313" key="2">
    <source>
        <dbReference type="EMBL" id="CAK0877444.1"/>
    </source>
</evidence>
<keyword evidence="3" id="KW-1185">Reference proteome</keyword>
<feature type="compositionally biased region" description="Low complexity" evidence="1">
    <location>
        <begin position="377"/>
        <end position="400"/>
    </location>
</feature>
<dbReference type="EMBL" id="CAUYUJ010017738">
    <property type="protein sequence ID" value="CAK0877444.1"/>
    <property type="molecule type" value="Genomic_DNA"/>
</dbReference>
<feature type="compositionally biased region" description="Basic and acidic residues" evidence="1">
    <location>
        <begin position="24"/>
        <end position="43"/>
    </location>
</feature>
<feature type="region of interest" description="Disordered" evidence="1">
    <location>
        <begin position="24"/>
        <end position="50"/>
    </location>
</feature>
<protein>
    <submittedName>
        <fullName evidence="2">Uncharacterized protein</fullName>
    </submittedName>
</protein>
<organism evidence="2 3">
    <name type="scientific">Prorocentrum cordatum</name>
    <dbReference type="NCBI Taxonomy" id="2364126"/>
    <lineage>
        <taxon>Eukaryota</taxon>
        <taxon>Sar</taxon>
        <taxon>Alveolata</taxon>
        <taxon>Dinophyceae</taxon>
        <taxon>Prorocentrales</taxon>
        <taxon>Prorocentraceae</taxon>
        <taxon>Prorocentrum</taxon>
    </lineage>
</organism>
<feature type="compositionally biased region" description="Low complexity" evidence="1">
    <location>
        <begin position="482"/>
        <end position="507"/>
    </location>
</feature>
<feature type="compositionally biased region" description="Low complexity" evidence="1">
    <location>
        <begin position="424"/>
        <end position="434"/>
    </location>
</feature>
<name>A0ABN9VZ52_9DINO</name>
<dbReference type="Proteomes" id="UP001189429">
    <property type="component" value="Unassembled WGS sequence"/>
</dbReference>
<proteinExistence type="predicted"/>